<protein>
    <recommendedName>
        <fullName evidence="3">LPS-assembly lipoprotein</fullName>
    </recommendedName>
</protein>
<evidence type="ECO:0008006" key="3">
    <source>
        <dbReference type="Google" id="ProtNLM"/>
    </source>
</evidence>
<dbReference type="Proteomes" id="UP000182840">
    <property type="component" value="Chromosome"/>
</dbReference>
<dbReference type="RefSeq" id="WP_072601588.1">
    <property type="nucleotide sequence ID" value="NZ_CP018171.1"/>
</dbReference>
<accession>A0A1L3SLF2</accession>
<keyword evidence="2" id="KW-1185">Reference proteome</keyword>
<dbReference type="PROSITE" id="PS51257">
    <property type="entry name" value="PROKAR_LIPOPROTEIN"/>
    <property type="match status" value="1"/>
</dbReference>
<name>A0A1L3SLF2_9HYPH</name>
<dbReference type="OrthoDB" id="7678210at2"/>
<gene>
    <name evidence="1" type="ORF">BSQ44_01350</name>
</gene>
<dbReference type="AlphaFoldDB" id="A0A1L3SLF2"/>
<proteinExistence type="predicted"/>
<dbReference type="GO" id="GO:0019867">
    <property type="term" value="C:outer membrane"/>
    <property type="evidence" value="ECO:0007669"/>
    <property type="project" value="InterPro"/>
</dbReference>
<reference evidence="2" key="1">
    <citation type="submission" date="2016-11" db="EMBL/GenBank/DDBJ databases">
        <title>Mesorhizobium oceanicum sp. nov., isolated from deep seawater in South China Sea.</title>
        <authorList>
            <person name="Fu G.-Y."/>
        </authorList>
    </citation>
    <scope>NUCLEOTIDE SEQUENCE [LARGE SCALE GENOMIC DNA]</scope>
    <source>
        <strain evidence="2">B7</strain>
    </source>
</reference>
<evidence type="ECO:0000313" key="2">
    <source>
        <dbReference type="Proteomes" id="UP000182840"/>
    </source>
</evidence>
<sequence>MSWSDRVHRRLSWFSRAGAMAVLGAMALLVGGCTVQPLYGNVSSVTPGVADARIASIYIAEVDTRDAQEVRNHLIFLLNGGAGQPDNPQYRMILKVTKRSASTVTLQSASGDNEPTAGSVRLIGRYRLKDTETDKTVIEGERSATAFFDRPRQLFAESRAKRDAVDRAAREVAEFIRLDMMMELKRAQAQ</sequence>
<evidence type="ECO:0000313" key="1">
    <source>
        <dbReference type="EMBL" id="APH70175.1"/>
    </source>
</evidence>
<dbReference type="STRING" id="1670800.BSQ44_01350"/>
<dbReference type="KEGG" id="meso:BSQ44_01350"/>
<dbReference type="EMBL" id="CP018171">
    <property type="protein sequence ID" value="APH70175.1"/>
    <property type="molecule type" value="Genomic_DNA"/>
</dbReference>
<dbReference type="Gene3D" id="3.30.160.150">
    <property type="entry name" value="Lipoprotein like domain"/>
    <property type="match status" value="1"/>
</dbReference>
<dbReference type="GO" id="GO:0043165">
    <property type="term" value="P:Gram-negative-bacterium-type cell outer membrane assembly"/>
    <property type="evidence" value="ECO:0007669"/>
    <property type="project" value="InterPro"/>
</dbReference>
<organism evidence="1 2">
    <name type="scientific">Aquibium oceanicum</name>
    <dbReference type="NCBI Taxonomy" id="1670800"/>
    <lineage>
        <taxon>Bacteria</taxon>
        <taxon>Pseudomonadati</taxon>
        <taxon>Pseudomonadota</taxon>
        <taxon>Alphaproteobacteria</taxon>
        <taxon>Hyphomicrobiales</taxon>
        <taxon>Phyllobacteriaceae</taxon>
        <taxon>Aquibium</taxon>
    </lineage>
</organism>